<comment type="similarity">
    <text evidence="2">Belongs to the sulfatase family.</text>
</comment>
<evidence type="ECO:0000256" key="3">
    <source>
        <dbReference type="ARBA" id="ARBA00022723"/>
    </source>
</evidence>
<dbReference type="OrthoDB" id="9777768at2"/>
<evidence type="ECO:0000259" key="7">
    <source>
        <dbReference type="Pfam" id="PF00884"/>
    </source>
</evidence>
<dbReference type="PANTHER" id="PTHR45953">
    <property type="entry name" value="IDURONATE 2-SULFATASE"/>
    <property type="match status" value="1"/>
</dbReference>
<evidence type="ECO:0000256" key="6">
    <source>
        <dbReference type="ARBA" id="ARBA00022837"/>
    </source>
</evidence>
<keyword evidence="3" id="KW-0479">Metal-binding</keyword>
<evidence type="ECO:0000256" key="1">
    <source>
        <dbReference type="ARBA" id="ARBA00001913"/>
    </source>
</evidence>
<gene>
    <name evidence="8" type="ORF">E1750_17200</name>
</gene>
<dbReference type="Gene3D" id="3.40.720.10">
    <property type="entry name" value="Alkaline Phosphatase, subunit A"/>
    <property type="match status" value="1"/>
</dbReference>
<dbReference type="KEGG" id="fnk:E1750_17200"/>
<dbReference type="GO" id="GO:0004423">
    <property type="term" value="F:iduronate-2-sulfatase activity"/>
    <property type="evidence" value="ECO:0007669"/>
    <property type="project" value="InterPro"/>
</dbReference>
<sequence length="494" mass="56162">MKHHFSIALSILVSVFSMFGCKTIPSPHERKPNVLLLYMDDLRPELGCYGKSMIKSPNIDAFAAKAIQFNNAYCNVPVCGASRASMLTGILPTKNIFVDFDTFVQKETPNAITLPQLFHQNGYTTISNGKVFHHLDDHIGDWDELWRPYAFDKNDKGLAPTDYWQTIWKDYQLPQNKAEYLKTGKGPAFENAEGNDSIYIDGLTANKVIKNLKMLQKSGKPFFLAAGFISTHLPFNSPKKYYDWYDRKTIKQPYNNYIPKNAPAISISNWPEMREYTNIPKSGQVTDATAIDLIHTYYATVSYADALLGKILDNLRSLDLDKNTIVVLVSDHGYNLQEHTQWAKFTNYNTSTQVPLIIYNPKSKSKSSTTNALTELVDIYPTLAELCGLPLPKNQLEGKSLVPILNDPKLNGKEHILIKRANGFTLKSTNYSYTEYINPKDNSTIANMLYDHQIDKDENNNVVNEPEYREIVKQLQKTLHTEYERNILGTETSK</sequence>
<reference evidence="9" key="1">
    <citation type="submission" date="2019-03" db="EMBL/GenBank/DDBJ databases">
        <title>Flavobacterium sp.</title>
        <authorList>
            <person name="Kim H."/>
        </authorList>
    </citation>
    <scope>NUCLEOTIDE SEQUENCE [LARGE SCALE GENOMIC DNA]</scope>
    <source>
        <strain evidence="9">GS13</strain>
    </source>
</reference>
<dbReference type="Pfam" id="PF00884">
    <property type="entry name" value="Sulfatase"/>
    <property type="match status" value="1"/>
</dbReference>
<name>A0A4P6YHN3_9FLAO</name>
<organism evidence="8 9">
    <name type="scientific">Flavobacterium nackdongense</name>
    <dbReference type="NCBI Taxonomy" id="2547394"/>
    <lineage>
        <taxon>Bacteria</taxon>
        <taxon>Pseudomonadati</taxon>
        <taxon>Bacteroidota</taxon>
        <taxon>Flavobacteriia</taxon>
        <taxon>Flavobacteriales</taxon>
        <taxon>Flavobacteriaceae</taxon>
        <taxon>Flavobacterium</taxon>
    </lineage>
</organism>
<dbReference type="PANTHER" id="PTHR45953:SF1">
    <property type="entry name" value="IDURONATE 2-SULFATASE"/>
    <property type="match status" value="1"/>
</dbReference>
<dbReference type="InterPro" id="IPR035874">
    <property type="entry name" value="IDS"/>
</dbReference>
<dbReference type="CDD" id="cd16030">
    <property type="entry name" value="iduronate-2-sulfatase"/>
    <property type="match status" value="1"/>
</dbReference>
<dbReference type="GO" id="GO:0005737">
    <property type="term" value="C:cytoplasm"/>
    <property type="evidence" value="ECO:0007669"/>
    <property type="project" value="TreeGrafter"/>
</dbReference>
<evidence type="ECO:0000256" key="2">
    <source>
        <dbReference type="ARBA" id="ARBA00008779"/>
    </source>
</evidence>
<keyword evidence="5" id="KW-0378">Hydrolase</keyword>
<comment type="cofactor">
    <cofactor evidence="1">
        <name>Ca(2+)</name>
        <dbReference type="ChEBI" id="CHEBI:29108"/>
    </cofactor>
</comment>
<evidence type="ECO:0000313" key="8">
    <source>
        <dbReference type="EMBL" id="QBN20454.1"/>
    </source>
</evidence>
<keyword evidence="4" id="KW-0732">Signal</keyword>
<evidence type="ECO:0000313" key="9">
    <source>
        <dbReference type="Proteomes" id="UP000291124"/>
    </source>
</evidence>
<dbReference type="InterPro" id="IPR017850">
    <property type="entry name" value="Alkaline_phosphatase_core_sf"/>
</dbReference>
<feature type="domain" description="Sulfatase N-terminal" evidence="7">
    <location>
        <begin position="32"/>
        <end position="388"/>
    </location>
</feature>
<dbReference type="AlphaFoldDB" id="A0A4P6YHN3"/>
<proteinExistence type="inferred from homology"/>
<dbReference type="InterPro" id="IPR000917">
    <property type="entry name" value="Sulfatase_N"/>
</dbReference>
<keyword evidence="9" id="KW-1185">Reference proteome</keyword>
<evidence type="ECO:0000256" key="5">
    <source>
        <dbReference type="ARBA" id="ARBA00022801"/>
    </source>
</evidence>
<dbReference type="EMBL" id="CP037933">
    <property type="protein sequence ID" value="QBN20454.1"/>
    <property type="molecule type" value="Genomic_DNA"/>
</dbReference>
<dbReference type="Proteomes" id="UP000291124">
    <property type="component" value="Chromosome"/>
</dbReference>
<dbReference type="GO" id="GO:0046872">
    <property type="term" value="F:metal ion binding"/>
    <property type="evidence" value="ECO:0007669"/>
    <property type="project" value="UniProtKB-KW"/>
</dbReference>
<dbReference type="RefSeq" id="WP_133277954.1">
    <property type="nucleotide sequence ID" value="NZ_CP037933.1"/>
</dbReference>
<dbReference type="PROSITE" id="PS51257">
    <property type="entry name" value="PROKAR_LIPOPROTEIN"/>
    <property type="match status" value="1"/>
</dbReference>
<keyword evidence="6" id="KW-0106">Calcium</keyword>
<protein>
    <submittedName>
        <fullName evidence="8">DUF229 domain-containing protein</fullName>
    </submittedName>
</protein>
<dbReference type="SUPFAM" id="SSF53649">
    <property type="entry name" value="Alkaline phosphatase-like"/>
    <property type="match status" value="1"/>
</dbReference>
<evidence type="ECO:0000256" key="4">
    <source>
        <dbReference type="ARBA" id="ARBA00022729"/>
    </source>
</evidence>
<accession>A0A4P6YHN3</accession>